<keyword evidence="1" id="KW-1133">Transmembrane helix</keyword>
<keyword evidence="1" id="KW-0472">Membrane</keyword>
<reference evidence="2" key="2">
    <citation type="submission" date="2020-05" db="UniProtKB">
        <authorList>
            <consortium name="EnsemblMetazoa"/>
        </authorList>
    </citation>
    <scope>IDENTIFICATION</scope>
    <source>
        <strain evidence="2">IAEA</strain>
    </source>
</reference>
<proteinExistence type="predicted"/>
<dbReference type="VEuPathDB" id="VectorBase:GPPI012244"/>
<dbReference type="EnsemblMetazoa" id="GPPI012244-RA">
    <property type="protein sequence ID" value="GPPI012244-PA"/>
    <property type="gene ID" value="GPPI012244"/>
</dbReference>
<evidence type="ECO:0008006" key="4">
    <source>
        <dbReference type="Google" id="ProtNLM"/>
    </source>
</evidence>
<organism evidence="2 3">
    <name type="scientific">Glossina palpalis gambiensis</name>
    <dbReference type="NCBI Taxonomy" id="67801"/>
    <lineage>
        <taxon>Eukaryota</taxon>
        <taxon>Metazoa</taxon>
        <taxon>Ecdysozoa</taxon>
        <taxon>Arthropoda</taxon>
        <taxon>Hexapoda</taxon>
        <taxon>Insecta</taxon>
        <taxon>Pterygota</taxon>
        <taxon>Neoptera</taxon>
        <taxon>Endopterygota</taxon>
        <taxon>Diptera</taxon>
        <taxon>Brachycera</taxon>
        <taxon>Muscomorpha</taxon>
        <taxon>Hippoboscoidea</taxon>
        <taxon>Glossinidae</taxon>
        <taxon>Glossina</taxon>
    </lineage>
</organism>
<keyword evidence="3" id="KW-1185">Reference proteome</keyword>
<evidence type="ECO:0000313" key="2">
    <source>
        <dbReference type="EnsemblMetazoa" id="GPPI012244-PA"/>
    </source>
</evidence>
<keyword evidence="1" id="KW-0812">Transmembrane</keyword>
<sequence>MHRTLLELKSSKRLLIFHRSLGCQCCIFELSSGNSQHHLNQIPANSLSTAKIIFVFLFLGIICLACGSPALLAATSFFLFVVVVAFIATLLWIFAYLLGIREALNLAVNWIFTF</sequence>
<evidence type="ECO:0000256" key="1">
    <source>
        <dbReference type="SAM" id="Phobius"/>
    </source>
</evidence>
<dbReference type="EMBL" id="JXJN01005344">
    <property type="status" value="NOT_ANNOTATED_CDS"/>
    <property type="molecule type" value="Genomic_DNA"/>
</dbReference>
<accession>A0A1B0AXR6</accession>
<evidence type="ECO:0000313" key="3">
    <source>
        <dbReference type="Proteomes" id="UP000092460"/>
    </source>
</evidence>
<protein>
    <recommendedName>
        <fullName evidence="4">MARVEL domain-containing protein</fullName>
    </recommendedName>
</protein>
<feature type="transmembrane region" description="Helical" evidence="1">
    <location>
        <begin position="77"/>
        <end position="98"/>
    </location>
</feature>
<name>A0A1B0AXR6_9MUSC</name>
<dbReference type="AlphaFoldDB" id="A0A1B0AXR6"/>
<dbReference type="EMBL" id="JXJN01005345">
    <property type="status" value="NOT_ANNOTATED_CDS"/>
    <property type="molecule type" value="Genomic_DNA"/>
</dbReference>
<dbReference type="Proteomes" id="UP000092460">
    <property type="component" value="Unassembled WGS sequence"/>
</dbReference>
<reference evidence="3" key="1">
    <citation type="submission" date="2015-01" db="EMBL/GenBank/DDBJ databases">
        <authorList>
            <person name="Aksoy S."/>
            <person name="Warren W."/>
            <person name="Wilson R.K."/>
        </authorList>
    </citation>
    <scope>NUCLEOTIDE SEQUENCE [LARGE SCALE GENOMIC DNA]</scope>
    <source>
        <strain evidence="3">IAEA</strain>
    </source>
</reference>
<feature type="transmembrane region" description="Helical" evidence="1">
    <location>
        <begin position="52"/>
        <end position="71"/>
    </location>
</feature>